<evidence type="ECO:0000313" key="7">
    <source>
        <dbReference type="Proteomes" id="UP000051955"/>
    </source>
</evidence>
<keyword evidence="1" id="KW-0677">Repeat</keyword>
<comment type="caution">
    <text evidence="6">The sequence shown here is derived from an EMBL/GenBank/DDBJ whole genome shotgun (WGS) entry which is preliminary data.</text>
</comment>
<feature type="compositionally biased region" description="Polar residues" evidence="2">
    <location>
        <begin position="615"/>
        <end position="624"/>
    </location>
</feature>
<feature type="compositionally biased region" description="Basic and acidic residues" evidence="2">
    <location>
        <begin position="598"/>
        <end position="612"/>
    </location>
</feature>
<dbReference type="EMBL" id="AZDV01000009">
    <property type="protein sequence ID" value="KRK95401.1"/>
    <property type="molecule type" value="Genomic_DNA"/>
</dbReference>
<sequence>MAIETKSREWQPMQFKPKYFCPLALLGLGLWGGTGWAHAAQAATPTTQVGTKQPDKEAVTMHQGTAPVTLDADGNLTIGAGTLTKGDGWCWQKYVDNVTNVVVEPGAKIVGEATEMFANLSHVNELNLRDLDVSQATSLARLFAHTDAGEIDVTGWQTGQVTDLAQAFSHHSNWGIKGLENWDTSQVTSLAETFYYYRTRQGMSLDVKNWNTSRVTNMVRTFMGILDVPDIRLDNWDARQVTRCEEFARFEELSEWLPRSFTFGPNMRFDGANGVPALSDSRGWTHRWRHVDPARSWGELKMPWDSGQTYSAKELQQLYTGKNTPNQVQTYYLDSLIPKISGHDGKVYDGRPAALNQAKYQLASLDLPPEVAFELEEGDLAFADGETPTEPGTYRVTLSPAGVERLLYHYDEDDYPGAEVNILLSQKYCGTYTITAKEAPAAVTGKVQVHHKSTTGKTLDHETLTGEVGSPYEAKIRQFDQHQFSRVEGSAQGKFGEAEQTVTYWYTPDDGTTGGQPAPGKPEPGQPAPDKPAPGKPAPGEPEPGKPEPGKPEPGKPEPGKPAPSKPAPGKPEPGQPAPEQLVPDKPAPGKPTPGHETQPDQNHRPNHDMPDQLKPQQPSTPTGPQLELGNGRPQGTLQLPGTAEAFHGDDLERPTATVTVLAGQPVPTTPAAVTLPGGLTGAITPAQPTSQSTASQNLPQTGERADQWWRLLGAVVLAGTLYLGRRWKVFSKK</sequence>
<accession>A0A0R1LRK4</accession>
<organism evidence="6 7">
    <name type="scientific">Levilactobacillus acidifarinae DSM 19394 = JCM 15949</name>
    <dbReference type="NCBI Taxonomy" id="1423715"/>
    <lineage>
        <taxon>Bacteria</taxon>
        <taxon>Bacillati</taxon>
        <taxon>Bacillota</taxon>
        <taxon>Bacilli</taxon>
        <taxon>Lactobacillales</taxon>
        <taxon>Lactobacillaceae</taxon>
        <taxon>Levilactobacillus</taxon>
    </lineage>
</organism>
<feature type="compositionally biased region" description="Pro residues" evidence="2">
    <location>
        <begin position="519"/>
        <end position="542"/>
    </location>
</feature>
<dbReference type="InterPro" id="IPR011889">
    <property type="entry name" value="Liste_lipo_26"/>
</dbReference>
<proteinExistence type="predicted"/>
<keyword evidence="7" id="KW-1185">Reference proteome</keyword>
<evidence type="ECO:0000313" key="6">
    <source>
        <dbReference type="EMBL" id="KRK95401.1"/>
    </source>
</evidence>
<dbReference type="InterPro" id="IPR041277">
    <property type="entry name" value="MBG_Lactobacillales"/>
</dbReference>
<feature type="chain" id="PRO_5006407525" description="Gram-positive cocci surface proteins LPxTG domain-containing protein" evidence="3">
    <location>
        <begin position="40"/>
        <end position="734"/>
    </location>
</feature>
<reference evidence="6 7" key="1">
    <citation type="journal article" date="2015" name="Genome Announc.">
        <title>Expanding the biotechnology potential of lactobacilli through comparative genomics of 213 strains and associated genera.</title>
        <authorList>
            <person name="Sun Z."/>
            <person name="Harris H.M."/>
            <person name="McCann A."/>
            <person name="Guo C."/>
            <person name="Argimon S."/>
            <person name="Zhang W."/>
            <person name="Yang X."/>
            <person name="Jeffery I.B."/>
            <person name="Cooney J.C."/>
            <person name="Kagawa T.F."/>
            <person name="Liu W."/>
            <person name="Song Y."/>
            <person name="Salvetti E."/>
            <person name="Wrobel A."/>
            <person name="Rasinkangas P."/>
            <person name="Parkhill J."/>
            <person name="Rea M.C."/>
            <person name="O'Sullivan O."/>
            <person name="Ritari J."/>
            <person name="Douillard F.P."/>
            <person name="Paul Ross R."/>
            <person name="Yang R."/>
            <person name="Briner A.E."/>
            <person name="Felis G.E."/>
            <person name="de Vos W.M."/>
            <person name="Barrangou R."/>
            <person name="Klaenhammer T.R."/>
            <person name="Caufield P.W."/>
            <person name="Cui Y."/>
            <person name="Zhang H."/>
            <person name="O'Toole P.W."/>
        </authorList>
    </citation>
    <scope>NUCLEOTIDE SEQUENCE [LARGE SCALE GENOMIC DNA]</scope>
    <source>
        <strain evidence="6 7">DSM 19394</strain>
    </source>
</reference>
<evidence type="ECO:0000256" key="1">
    <source>
        <dbReference type="ARBA" id="ARBA00022737"/>
    </source>
</evidence>
<dbReference type="Gene3D" id="3.10.430.110">
    <property type="match status" value="1"/>
</dbReference>
<protein>
    <recommendedName>
        <fullName evidence="8">Gram-positive cocci surface proteins LPxTG domain-containing protein</fullName>
    </recommendedName>
</protein>
<dbReference type="STRING" id="1423715.FD25_GL001520"/>
<evidence type="ECO:0000256" key="3">
    <source>
        <dbReference type="SAM" id="SignalP"/>
    </source>
</evidence>
<dbReference type="Proteomes" id="UP000051955">
    <property type="component" value="Unassembled WGS sequence"/>
</dbReference>
<evidence type="ECO:0008006" key="8">
    <source>
        <dbReference type="Google" id="ProtNLM"/>
    </source>
</evidence>
<evidence type="ECO:0000256" key="2">
    <source>
        <dbReference type="SAM" id="MobiDB-lite"/>
    </source>
</evidence>
<keyword evidence="3" id="KW-0732">Signal</keyword>
<dbReference type="PATRIC" id="fig|1423715.3.peg.1556"/>
<dbReference type="InterPro" id="IPR005046">
    <property type="entry name" value="DUF285"/>
</dbReference>
<evidence type="ECO:0000259" key="4">
    <source>
        <dbReference type="Pfam" id="PF06458"/>
    </source>
</evidence>
<name>A0A0R1LRK4_9LACO</name>
<dbReference type="AlphaFoldDB" id="A0A0R1LRK4"/>
<dbReference type="Pfam" id="PF03382">
    <property type="entry name" value="DUF285"/>
    <property type="match status" value="1"/>
</dbReference>
<feature type="signal peptide" evidence="3">
    <location>
        <begin position="1"/>
        <end position="39"/>
    </location>
</feature>
<dbReference type="NCBIfam" id="TIGR02167">
    <property type="entry name" value="Liste_lipo_26"/>
    <property type="match status" value="1"/>
</dbReference>
<dbReference type="NCBIfam" id="TIGR01167">
    <property type="entry name" value="LPXTG_anchor"/>
    <property type="match status" value="1"/>
</dbReference>
<feature type="region of interest" description="Disordered" evidence="2">
    <location>
        <begin position="505"/>
        <end position="643"/>
    </location>
</feature>
<feature type="domain" description="MucBP" evidence="4">
    <location>
        <begin position="446"/>
        <end position="507"/>
    </location>
</feature>
<feature type="domain" description="MBG" evidence="5">
    <location>
        <begin position="340"/>
        <end position="435"/>
    </location>
</feature>
<gene>
    <name evidence="6" type="ORF">FD25_GL001520</name>
</gene>
<dbReference type="Pfam" id="PF17883">
    <property type="entry name" value="MBG"/>
    <property type="match status" value="1"/>
</dbReference>
<feature type="compositionally biased region" description="Basic and acidic residues" evidence="2">
    <location>
        <begin position="543"/>
        <end position="559"/>
    </location>
</feature>
<dbReference type="InterPro" id="IPR009459">
    <property type="entry name" value="MucBP_dom"/>
</dbReference>
<feature type="compositionally biased region" description="Pro residues" evidence="2">
    <location>
        <begin position="560"/>
        <end position="577"/>
    </location>
</feature>
<dbReference type="Gene3D" id="3.10.20.320">
    <property type="entry name" value="Putative peptidoglycan bound protein (lpxtg motif)"/>
    <property type="match status" value="1"/>
</dbReference>
<evidence type="ECO:0000259" key="5">
    <source>
        <dbReference type="Pfam" id="PF17883"/>
    </source>
</evidence>
<dbReference type="Pfam" id="PF06458">
    <property type="entry name" value="MucBP"/>
    <property type="match status" value="1"/>
</dbReference>